<feature type="signal peptide" evidence="3">
    <location>
        <begin position="1"/>
        <end position="20"/>
    </location>
</feature>
<dbReference type="EMBL" id="UZAM01000148">
    <property type="protein sequence ID" value="VDO79560.1"/>
    <property type="molecule type" value="Genomic_DNA"/>
</dbReference>
<keyword evidence="6" id="KW-1185">Reference proteome</keyword>
<dbReference type="InterPro" id="IPR009003">
    <property type="entry name" value="Peptidase_S1_PA"/>
</dbReference>
<dbReference type="SUPFAM" id="SSF50494">
    <property type="entry name" value="Trypsin-like serine proteases"/>
    <property type="match status" value="1"/>
</dbReference>
<feature type="region of interest" description="Disordered" evidence="2">
    <location>
        <begin position="275"/>
        <end position="296"/>
    </location>
</feature>
<dbReference type="Proteomes" id="UP000270296">
    <property type="component" value="Unassembled WGS sequence"/>
</dbReference>
<evidence type="ECO:0000259" key="4">
    <source>
        <dbReference type="Pfam" id="PF00089"/>
    </source>
</evidence>
<dbReference type="Gene3D" id="2.40.10.10">
    <property type="entry name" value="Trypsin-like serine proteases"/>
    <property type="match status" value="1"/>
</dbReference>
<accession>A0A183I905</accession>
<keyword evidence="1" id="KW-1015">Disulfide bond</keyword>
<evidence type="ECO:0000313" key="5">
    <source>
        <dbReference type="EMBL" id="VDO79560.1"/>
    </source>
</evidence>
<feature type="compositionally biased region" description="Basic and acidic residues" evidence="2">
    <location>
        <begin position="287"/>
        <end position="296"/>
    </location>
</feature>
<reference evidence="5 6" key="2">
    <citation type="submission" date="2018-11" db="EMBL/GenBank/DDBJ databases">
        <authorList>
            <consortium name="Pathogen Informatics"/>
        </authorList>
    </citation>
    <scope>NUCLEOTIDE SEQUENCE [LARGE SCALE GENOMIC DNA]</scope>
</reference>
<evidence type="ECO:0000313" key="7">
    <source>
        <dbReference type="WBParaSite" id="SBAD_0000010901-mRNA-1"/>
    </source>
</evidence>
<evidence type="ECO:0000256" key="2">
    <source>
        <dbReference type="SAM" id="MobiDB-lite"/>
    </source>
</evidence>
<dbReference type="InterPro" id="IPR001254">
    <property type="entry name" value="Trypsin_dom"/>
</dbReference>
<evidence type="ECO:0000256" key="3">
    <source>
        <dbReference type="SAM" id="SignalP"/>
    </source>
</evidence>
<evidence type="ECO:0000256" key="1">
    <source>
        <dbReference type="ARBA" id="ARBA00023157"/>
    </source>
</evidence>
<organism evidence="7">
    <name type="scientific">Soboliphyme baturini</name>
    <dbReference type="NCBI Taxonomy" id="241478"/>
    <lineage>
        <taxon>Eukaryota</taxon>
        <taxon>Metazoa</taxon>
        <taxon>Ecdysozoa</taxon>
        <taxon>Nematoda</taxon>
        <taxon>Enoplea</taxon>
        <taxon>Dorylaimia</taxon>
        <taxon>Dioctophymatida</taxon>
        <taxon>Dioctophymatoidea</taxon>
        <taxon>Soboliphymatidae</taxon>
        <taxon>Soboliphyme</taxon>
    </lineage>
</organism>
<dbReference type="GO" id="GO:0006508">
    <property type="term" value="P:proteolysis"/>
    <property type="evidence" value="ECO:0007669"/>
    <property type="project" value="InterPro"/>
</dbReference>
<protein>
    <submittedName>
        <fullName evidence="7">Peptidase S1 domain-containing protein</fullName>
    </submittedName>
</protein>
<dbReference type="AlphaFoldDB" id="A0A183I905"/>
<proteinExistence type="predicted"/>
<dbReference type="InterPro" id="IPR018114">
    <property type="entry name" value="TRYPSIN_HIS"/>
</dbReference>
<feature type="domain" description="Peptidase S1" evidence="4">
    <location>
        <begin position="197"/>
        <end position="250"/>
    </location>
</feature>
<dbReference type="PANTHER" id="PTHR24252">
    <property type="entry name" value="ACROSIN-RELATED"/>
    <property type="match status" value="1"/>
</dbReference>
<dbReference type="PANTHER" id="PTHR24252:SF8">
    <property type="entry name" value="ACROSIN"/>
    <property type="match status" value="1"/>
</dbReference>
<dbReference type="GO" id="GO:0004252">
    <property type="term" value="F:serine-type endopeptidase activity"/>
    <property type="evidence" value="ECO:0007669"/>
    <property type="project" value="InterPro"/>
</dbReference>
<feature type="chain" id="PRO_5043139844" evidence="3">
    <location>
        <begin position="21"/>
        <end position="296"/>
    </location>
</feature>
<reference evidence="7" key="1">
    <citation type="submission" date="2016-06" db="UniProtKB">
        <authorList>
            <consortium name="WormBaseParasite"/>
        </authorList>
    </citation>
    <scope>IDENTIFICATION</scope>
</reference>
<keyword evidence="3" id="KW-0732">Signal</keyword>
<dbReference type="PROSITE" id="PS00134">
    <property type="entry name" value="TRYPSIN_HIS"/>
    <property type="match status" value="1"/>
</dbReference>
<gene>
    <name evidence="5" type="ORF">SBAD_LOCUS99</name>
</gene>
<sequence length="296" mass="32722">MKFRLFILFLVFHDFHQVYPDGFGTYCRVAADCQSENAQCVNSICQCSETFVLARDQFGELYCVSPADSSRCLNKVFQDKLKQVGDKFPSLNSEQDFGKDCQLSSDCKTEGAECANTKCACKSTNIYVTASRGSESKVLCLKYADMDSCLGRMKRQEAVTLSPALKRKVKALKKCGTSEVKPSIDLKQASKKGKFRIIGGTNAQSCSYPFAALLQKRQGNKITSCGGSLISDRHVLTAAHCWKEGRKHSTCSCKVQEAGATKRNIQIDLPSHRRLEIGTGYGSDPTSRQKPEVRTD</sequence>
<evidence type="ECO:0000313" key="6">
    <source>
        <dbReference type="Proteomes" id="UP000270296"/>
    </source>
</evidence>
<dbReference type="Pfam" id="PF00089">
    <property type="entry name" value="Trypsin"/>
    <property type="match status" value="1"/>
</dbReference>
<dbReference type="OrthoDB" id="5875095at2759"/>
<name>A0A183I905_9BILA</name>
<dbReference type="WBParaSite" id="SBAD_0000010901-mRNA-1">
    <property type="protein sequence ID" value="SBAD_0000010901-mRNA-1"/>
    <property type="gene ID" value="SBAD_0000010901"/>
</dbReference>
<dbReference type="InterPro" id="IPR043504">
    <property type="entry name" value="Peptidase_S1_PA_chymotrypsin"/>
</dbReference>